<dbReference type="InterPro" id="IPR023393">
    <property type="entry name" value="START-like_dom_sf"/>
</dbReference>
<protein>
    <recommendedName>
        <fullName evidence="1">START-like domain-containing protein</fullName>
    </recommendedName>
</protein>
<comment type="caution">
    <text evidence="2">The sequence shown here is derived from an EMBL/GenBank/DDBJ whole genome shotgun (WGS) entry which is preliminary data.</text>
</comment>
<organism evidence="2 3">
    <name type="scientific">Arcicella aurantiaca</name>
    <dbReference type="NCBI Taxonomy" id="591202"/>
    <lineage>
        <taxon>Bacteria</taxon>
        <taxon>Pseudomonadati</taxon>
        <taxon>Bacteroidota</taxon>
        <taxon>Cytophagia</taxon>
        <taxon>Cytophagales</taxon>
        <taxon>Flectobacillaceae</taxon>
        <taxon>Arcicella</taxon>
    </lineage>
</organism>
<reference evidence="2 3" key="1">
    <citation type="submission" date="2018-05" db="EMBL/GenBank/DDBJ databases">
        <title>Genomic Encyclopedia of Archaeal and Bacterial Type Strains, Phase II (KMG-II): from individual species to whole genera.</title>
        <authorList>
            <person name="Goeker M."/>
        </authorList>
    </citation>
    <scope>NUCLEOTIDE SEQUENCE [LARGE SCALE GENOMIC DNA]</scope>
    <source>
        <strain evidence="2 3">DSM 22214</strain>
    </source>
</reference>
<dbReference type="Proteomes" id="UP000245489">
    <property type="component" value="Unassembled WGS sequence"/>
</dbReference>
<sequence length="144" mass="16640">MLIADSEYAKSFTNMSKHKFVAEFELRASPKVLFPYISSASGMQQWFAEKVTLKDSSTFDFHWDGESHIAKLSQLRLNKSAKFDFIPSSSDERDHNYLEFKMEVSELTGSTYLKIVDYSANTDDEELSELWEDLIFKLKEIVGN</sequence>
<dbReference type="Gene3D" id="3.30.530.20">
    <property type="match status" value="1"/>
</dbReference>
<dbReference type="EMBL" id="QGGO01000025">
    <property type="protein sequence ID" value="PWK20263.1"/>
    <property type="molecule type" value="Genomic_DNA"/>
</dbReference>
<evidence type="ECO:0000259" key="1">
    <source>
        <dbReference type="Pfam" id="PF19569"/>
    </source>
</evidence>
<dbReference type="SUPFAM" id="SSF55961">
    <property type="entry name" value="Bet v1-like"/>
    <property type="match status" value="1"/>
</dbReference>
<proteinExistence type="predicted"/>
<evidence type="ECO:0000313" key="2">
    <source>
        <dbReference type="EMBL" id="PWK20263.1"/>
    </source>
</evidence>
<dbReference type="AlphaFoldDB" id="A0A316DUL5"/>
<evidence type="ECO:0000313" key="3">
    <source>
        <dbReference type="Proteomes" id="UP000245489"/>
    </source>
</evidence>
<dbReference type="Pfam" id="PF19569">
    <property type="entry name" value="START_2"/>
    <property type="match status" value="1"/>
</dbReference>
<dbReference type="InterPro" id="IPR045736">
    <property type="entry name" value="START_2"/>
</dbReference>
<feature type="domain" description="START-like" evidence="1">
    <location>
        <begin position="16"/>
        <end position="143"/>
    </location>
</feature>
<accession>A0A316DUL5</accession>
<gene>
    <name evidence="2" type="ORF">LV89_03805</name>
</gene>
<name>A0A316DUL5_9BACT</name>
<keyword evidence="3" id="KW-1185">Reference proteome</keyword>